<sequence length="486" mass="51970">MQDNKRPEGKGRTVRDALHSRAFKNGAYASVLCAVMLALVVALNLFVGALPAKYLRYDMTENKLYSLSQETEDLCAALTQDVTFYYLGRTGQEDAAVTELLDKYKDASSHIQVVQKDPVLYPTFGAAYDAADAAVGSIIAVCGERYRVVDAGDLYTYTPNYQTYTYDTEFDGEGALTSALSYVASEEAPLLYTLSGHGEAGLSATLTDGAERQNMSFETLALLTADAVPEDAAAVVLNAPTKDISAEEAERLRAYLAGGGSLFLVTNYGDYSTEAMPNLTALLAEYGMDARDGIVIENDQNRFLSGYPYYLLPNIKSHDVTQPLVDSGSYVLAPLAHAITVLDEMPENVSVDALLATSASAYSKTDAYNVESIAQADGDPTGTFNVAAAAQNSKTGGKVVWLSTSGLLDETMDQMVSGSNSDLVLNAFSWLTGSESGITIHAKSLTTETLTVPSGAGSLWSGLLMFAIPGAMLVLGVVIWAMRRKR</sequence>
<feature type="transmembrane region" description="Helical" evidence="1">
    <location>
        <begin position="27"/>
        <end position="50"/>
    </location>
</feature>
<gene>
    <name evidence="3" type="ORF">ASJ35_03560</name>
</gene>
<keyword evidence="1" id="KW-0472">Membrane</keyword>
<evidence type="ECO:0000313" key="4">
    <source>
        <dbReference type="Proteomes" id="UP000053433"/>
    </source>
</evidence>
<evidence type="ECO:0000259" key="2">
    <source>
        <dbReference type="Pfam" id="PF23357"/>
    </source>
</evidence>
<evidence type="ECO:0000256" key="1">
    <source>
        <dbReference type="SAM" id="Phobius"/>
    </source>
</evidence>
<comment type="caution">
    <text evidence="3">The sequence shown here is derived from an EMBL/GenBank/DDBJ whole genome shotgun (WGS) entry which is preliminary data.</text>
</comment>
<dbReference type="AlphaFoldDB" id="A0A0W7TU30"/>
<dbReference type="RefSeq" id="WP_050006577.1">
    <property type="nucleotide sequence ID" value="NZ_CATXDA010000078.1"/>
</dbReference>
<reference evidence="3 4" key="1">
    <citation type="submission" date="2015-10" db="EMBL/GenBank/DDBJ databases">
        <title>A novel member of the family Ruminococcaceae isolated from human faeces.</title>
        <authorList>
            <person name="Shkoporov A.N."/>
            <person name="Chaplin A.V."/>
            <person name="Motuzova O.V."/>
            <person name="Kafarskaia L.I."/>
            <person name="Efimov B.A."/>
        </authorList>
    </citation>
    <scope>NUCLEOTIDE SEQUENCE [LARGE SCALE GENOMIC DNA]</scope>
    <source>
        <strain evidence="3 4">668</strain>
    </source>
</reference>
<organism evidence="3 4">
    <name type="scientific">Ruthenibacterium lactatiformans</name>
    <dbReference type="NCBI Taxonomy" id="1550024"/>
    <lineage>
        <taxon>Bacteria</taxon>
        <taxon>Bacillati</taxon>
        <taxon>Bacillota</taxon>
        <taxon>Clostridia</taxon>
        <taxon>Eubacteriales</taxon>
        <taxon>Oscillospiraceae</taxon>
        <taxon>Ruthenibacterium</taxon>
    </lineage>
</organism>
<dbReference type="EMBL" id="LMUA01000003">
    <property type="protein sequence ID" value="KUE77358.1"/>
    <property type="molecule type" value="Genomic_DNA"/>
</dbReference>
<dbReference type="Proteomes" id="UP000053433">
    <property type="component" value="Unassembled WGS sequence"/>
</dbReference>
<keyword evidence="1" id="KW-0812">Transmembrane</keyword>
<keyword evidence="1" id="KW-1133">Transmembrane helix</keyword>
<dbReference type="GeneID" id="42858466"/>
<protein>
    <recommendedName>
        <fullName evidence="2">DUF7088 domain-containing protein</fullName>
    </recommendedName>
</protein>
<dbReference type="Pfam" id="PF23357">
    <property type="entry name" value="DUF7088"/>
    <property type="match status" value="1"/>
</dbReference>
<feature type="transmembrane region" description="Helical" evidence="1">
    <location>
        <begin position="459"/>
        <end position="482"/>
    </location>
</feature>
<proteinExistence type="predicted"/>
<accession>A0A0W7TU30</accession>
<feature type="domain" description="DUF7088" evidence="2">
    <location>
        <begin position="61"/>
        <end position="123"/>
    </location>
</feature>
<dbReference type="InterPro" id="IPR055396">
    <property type="entry name" value="DUF7088"/>
</dbReference>
<evidence type="ECO:0000313" key="3">
    <source>
        <dbReference type="EMBL" id="KUE77358.1"/>
    </source>
</evidence>
<name>A0A0W7TU30_9FIRM</name>